<feature type="transmembrane region" description="Helical" evidence="5">
    <location>
        <begin position="117"/>
        <end position="137"/>
    </location>
</feature>
<keyword evidence="8" id="KW-1185">Reference proteome</keyword>
<comment type="catalytic activity">
    <reaction evidence="4">
        <text>2 GTP = 3',3'-c-di-GMP + 2 diphosphate</text>
        <dbReference type="Rhea" id="RHEA:24898"/>
        <dbReference type="ChEBI" id="CHEBI:33019"/>
        <dbReference type="ChEBI" id="CHEBI:37565"/>
        <dbReference type="ChEBI" id="CHEBI:58805"/>
        <dbReference type="EC" id="2.7.7.65"/>
    </reaction>
</comment>
<keyword evidence="5" id="KW-0472">Membrane</keyword>
<comment type="caution">
    <text evidence="7">The sequence shown here is derived from an EMBL/GenBank/DDBJ whole genome shotgun (WGS) entry which is preliminary data.</text>
</comment>
<dbReference type="EMBL" id="JAADJU010000010">
    <property type="protein sequence ID" value="NMP28777.1"/>
    <property type="molecule type" value="Genomic_DNA"/>
</dbReference>
<dbReference type="CDD" id="cd01949">
    <property type="entry name" value="GGDEF"/>
    <property type="match status" value="1"/>
</dbReference>
<dbReference type="AlphaFoldDB" id="A0A848MKC8"/>
<protein>
    <recommendedName>
        <fullName evidence="3">diguanylate cyclase</fullName>
        <ecNumber evidence="3">2.7.7.65</ecNumber>
    </recommendedName>
</protein>
<feature type="transmembrane region" description="Helical" evidence="5">
    <location>
        <begin position="144"/>
        <end position="164"/>
    </location>
</feature>
<dbReference type="InterPro" id="IPR043128">
    <property type="entry name" value="Rev_trsase/Diguanyl_cyclase"/>
</dbReference>
<dbReference type="SUPFAM" id="SSF55073">
    <property type="entry name" value="Nucleotide cyclase"/>
    <property type="match status" value="1"/>
</dbReference>
<feature type="transmembrane region" description="Helical" evidence="5">
    <location>
        <begin position="61"/>
        <end position="82"/>
    </location>
</feature>
<keyword evidence="5" id="KW-0812">Transmembrane</keyword>
<dbReference type="Gene3D" id="3.30.70.270">
    <property type="match status" value="1"/>
</dbReference>
<comment type="cofactor">
    <cofactor evidence="1">
        <name>Mg(2+)</name>
        <dbReference type="ChEBI" id="CHEBI:18420"/>
    </cofactor>
</comment>
<reference evidence="7 8" key="2">
    <citation type="submission" date="2020-06" db="EMBL/GenBank/DDBJ databases">
        <title>Polyphasic characterization of a Rahnella strain isolated from tree sap.</title>
        <authorList>
            <person name="Kim I.S."/>
        </authorList>
    </citation>
    <scope>NUCLEOTIDE SEQUENCE [LARGE SCALE GENOMIC DNA]</scope>
    <source>
        <strain evidence="7 8">SAP-1</strain>
    </source>
</reference>
<dbReference type="PROSITE" id="PS50887">
    <property type="entry name" value="GGDEF"/>
    <property type="match status" value="1"/>
</dbReference>
<evidence type="ECO:0000256" key="5">
    <source>
        <dbReference type="SAM" id="Phobius"/>
    </source>
</evidence>
<proteinExistence type="predicted"/>
<gene>
    <name evidence="7" type="ORF">GW590_18110</name>
</gene>
<dbReference type="InterPro" id="IPR050469">
    <property type="entry name" value="Diguanylate_Cyclase"/>
</dbReference>
<dbReference type="InterPro" id="IPR029787">
    <property type="entry name" value="Nucleotide_cyclase"/>
</dbReference>
<feature type="transmembrane region" description="Helical" evidence="5">
    <location>
        <begin position="94"/>
        <end position="111"/>
    </location>
</feature>
<feature type="transmembrane region" description="Helical" evidence="5">
    <location>
        <begin position="184"/>
        <end position="209"/>
    </location>
</feature>
<comment type="pathway">
    <text evidence="2">Purine metabolism; 3',5'-cyclic di-GMP biosynthesis.</text>
</comment>
<dbReference type="RefSeq" id="WP_169404495.1">
    <property type="nucleotide sequence ID" value="NZ_JAADJU010000010.1"/>
</dbReference>
<feature type="domain" description="GGDEF" evidence="6">
    <location>
        <begin position="250"/>
        <end position="376"/>
    </location>
</feature>
<evidence type="ECO:0000256" key="1">
    <source>
        <dbReference type="ARBA" id="ARBA00001946"/>
    </source>
</evidence>
<keyword evidence="5" id="KW-1133">Transmembrane helix</keyword>
<evidence type="ECO:0000256" key="4">
    <source>
        <dbReference type="ARBA" id="ARBA00034247"/>
    </source>
</evidence>
<dbReference type="InterPro" id="IPR000160">
    <property type="entry name" value="GGDEF_dom"/>
</dbReference>
<dbReference type="Proteomes" id="UP000585363">
    <property type="component" value="Unassembled WGS sequence"/>
</dbReference>
<dbReference type="PANTHER" id="PTHR45138">
    <property type="entry name" value="REGULATORY COMPONENTS OF SENSORY TRANSDUCTION SYSTEM"/>
    <property type="match status" value="1"/>
</dbReference>
<feature type="transmembrane region" description="Helical" evidence="5">
    <location>
        <begin position="36"/>
        <end position="55"/>
    </location>
</feature>
<sequence length="376" mass="42182">MHLNVYTLYIFELFILVLLTVVMMCAWLGGRRDPTLGLTAIMLALGALCTLLGSMRNANPLIPILLGNMLNILCYAILWNAIRMFAARKAKWQWVAIGPLIWALFCLWPTFMQTLALRIQLNSILVITFTALTSFELWRARKQLHVTFLPAMPLIVLHGLFYAIRPFFDNGVPYAEVAGGHSSGFFSVLIFEAILYAVCLSFIILSMVYERDQLSYKQASLLDPLTGMANRRAFVQQSEIQLQRQSRDQRPLTLILFDLDNFKIINDKFGHHGGDSALIHFCHIVERCLKGPEIFARIGGEEFACLTPSTLPQALNLAETIRQQVEQESQVAIAMTVSIGLTASQPLQDTLSSLLVKADTALYQAKSSGKNRIELN</sequence>
<dbReference type="NCBIfam" id="TIGR00254">
    <property type="entry name" value="GGDEF"/>
    <property type="match status" value="1"/>
</dbReference>
<dbReference type="SMART" id="SM00267">
    <property type="entry name" value="GGDEF"/>
    <property type="match status" value="1"/>
</dbReference>
<evidence type="ECO:0000313" key="7">
    <source>
        <dbReference type="EMBL" id="NMP28777.1"/>
    </source>
</evidence>
<evidence type="ECO:0000313" key="8">
    <source>
        <dbReference type="Proteomes" id="UP000585363"/>
    </source>
</evidence>
<dbReference type="GO" id="GO:0052621">
    <property type="term" value="F:diguanylate cyclase activity"/>
    <property type="evidence" value="ECO:0007669"/>
    <property type="project" value="UniProtKB-EC"/>
</dbReference>
<evidence type="ECO:0000256" key="2">
    <source>
        <dbReference type="ARBA" id="ARBA00004665"/>
    </source>
</evidence>
<dbReference type="Pfam" id="PF00990">
    <property type="entry name" value="GGDEF"/>
    <property type="match status" value="1"/>
</dbReference>
<accession>A0A848MKC8</accession>
<evidence type="ECO:0000259" key="6">
    <source>
        <dbReference type="PROSITE" id="PS50887"/>
    </source>
</evidence>
<dbReference type="EC" id="2.7.7.65" evidence="3"/>
<evidence type="ECO:0000256" key="3">
    <source>
        <dbReference type="ARBA" id="ARBA00012528"/>
    </source>
</evidence>
<dbReference type="PANTHER" id="PTHR45138:SF9">
    <property type="entry name" value="DIGUANYLATE CYCLASE DGCM-RELATED"/>
    <property type="match status" value="1"/>
</dbReference>
<reference evidence="7 8" key="1">
    <citation type="submission" date="2020-01" db="EMBL/GenBank/DDBJ databases">
        <authorList>
            <person name="Lee S.D."/>
        </authorList>
    </citation>
    <scope>NUCLEOTIDE SEQUENCE [LARGE SCALE GENOMIC DNA]</scope>
    <source>
        <strain evidence="7 8">SAP-1</strain>
    </source>
</reference>
<feature type="transmembrane region" description="Helical" evidence="5">
    <location>
        <begin position="6"/>
        <end position="29"/>
    </location>
</feature>
<dbReference type="FunFam" id="3.30.70.270:FF:000001">
    <property type="entry name" value="Diguanylate cyclase domain protein"/>
    <property type="match status" value="1"/>
</dbReference>
<organism evidence="7 8">
    <name type="scientific">Rouxiella aceris</name>
    <dbReference type="NCBI Taxonomy" id="2703884"/>
    <lineage>
        <taxon>Bacteria</taxon>
        <taxon>Pseudomonadati</taxon>
        <taxon>Pseudomonadota</taxon>
        <taxon>Gammaproteobacteria</taxon>
        <taxon>Enterobacterales</taxon>
        <taxon>Yersiniaceae</taxon>
        <taxon>Rouxiella</taxon>
    </lineage>
</organism>
<name>A0A848MKC8_9GAMM</name>